<keyword evidence="1" id="KW-0812">Transmembrane</keyword>
<feature type="signal peptide" evidence="2">
    <location>
        <begin position="1"/>
        <end position="16"/>
    </location>
</feature>
<keyword evidence="4" id="KW-1185">Reference proteome</keyword>
<dbReference type="EMBL" id="JAAMPC010000012">
    <property type="protein sequence ID" value="KAG2274088.1"/>
    <property type="molecule type" value="Genomic_DNA"/>
</dbReference>
<reference evidence="3 4" key="1">
    <citation type="submission" date="2020-02" db="EMBL/GenBank/DDBJ databases">
        <authorList>
            <person name="Ma Q."/>
            <person name="Huang Y."/>
            <person name="Song X."/>
            <person name="Pei D."/>
        </authorList>
    </citation>
    <scope>NUCLEOTIDE SEQUENCE [LARGE SCALE GENOMIC DNA]</scope>
    <source>
        <strain evidence="3">Sxm20200214</strain>
        <tissue evidence="3">Leaf</tissue>
    </source>
</reference>
<comment type="caution">
    <text evidence="3">The sequence shown here is derived from an EMBL/GenBank/DDBJ whole genome shotgun (WGS) entry which is preliminary data.</text>
</comment>
<dbReference type="Proteomes" id="UP000886595">
    <property type="component" value="Unassembled WGS sequence"/>
</dbReference>
<feature type="transmembrane region" description="Helical" evidence="1">
    <location>
        <begin position="77"/>
        <end position="96"/>
    </location>
</feature>
<evidence type="ECO:0000313" key="4">
    <source>
        <dbReference type="Proteomes" id="UP000886595"/>
    </source>
</evidence>
<keyword evidence="1" id="KW-0472">Membrane</keyword>
<name>A0A8X7QPJ1_BRACI</name>
<gene>
    <name evidence="3" type="ORF">Bca52824_056643</name>
</gene>
<sequence>MFLCIVLLAIVSFIDCDTLQEQTGRGDCHVYKWWGVAALRGDQSHWCTSVPPQFDMEQKLVRLESIVCDLGRKKSRFGNGFELVVALVVVLVIIAFE</sequence>
<evidence type="ECO:0000256" key="1">
    <source>
        <dbReference type="SAM" id="Phobius"/>
    </source>
</evidence>
<proteinExistence type="predicted"/>
<keyword evidence="2" id="KW-0732">Signal</keyword>
<accession>A0A8X7QPJ1</accession>
<protein>
    <submittedName>
        <fullName evidence="3">Uncharacterized protein</fullName>
    </submittedName>
</protein>
<dbReference type="AlphaFoldDB" id="A0A8X7QPJ1"/>
<organism evidence="3 4">
    <name type="scientific">Brassica carinata</name>
    <name type="common">Ethiopian mustard</name>
    <name type="synonym">Abyssinian cabbage</name>
    <dbReference type="NCBI Taxonomy" id="52824"/>
    <lineage>
        <taxon>Eukaryota</taxon>
        <taxon>Viridiplantae</taxon>
        <taxon>Streptophyta</taxon>
        <taxon>Embryophyta</taxon>
        <taxon>Tracheophyta</taxon>
        <taxon>Spermatophyta</taxon>
        <taxon>Magnoliopsida</taxon>
        <taxon>eudicotyledons</taxon>
        <taxon>Gunneridae</taxon>
        <taxon>Pentapetalae</taxon>
        <taxon>rosids</taxon>
        <taxon>malvids</taxon>
        <taxon>Brassicales</taxon>
        <taxon>Brassicaceae</taxon>
        <taxon>Brassiceae</taxon>
        <taxon>Brassica</taxon>
    </lineage>
</organism>
<evidence type="ECO:0000313" key="3">
    <source>
        <dbReference type="EMBL" id="KAG2274088.1"/>
    </source>
</evidence>
<evidence type="ECO:0000256" key="2">
    <source>
        <dbReference type="SAM" id="SignalP"/>
    </source>
</evidence>
<feature type="chain" id="PRO_5036443414" evidence="2">
    <location>
        <begin position="17"/>
        <end position="97"/>
    </location>
</feature>
<keyword evidence="1" id="KW-1133">Transmembrane helix</keyword>